<dbReference type="GO" id="GO:0006508">
    <property type="term" value="P:proteolysis"/>
    <property type="evidence" value="ECO:0007669"/>
    <property type="project" value="UniProtKB-KW"/>
</dbReference>
<comment type="caution">
    <text evidence="12">The sequence shown here is derived from an EMBL/GenBank/DDBJ whole genome shotgun (WGS) entry which is preliminary data.</text>
</comment>
<evidence type="ECO:0000256" key="3">
    <source>
        <dbReference type="ARBA" id="ARBA00022729"/>
    </source>
</evidence>
<keyword evidence="4" id="KW-0378">Hydrolase</keyword>
<dbReference type="CDD" id="cd02248">
    <property type="entry name" value="Peptidase_C1A"/>
    <property type="match status" value="1"/>
</dbReference>
<feature type="chain" id="PRO_5018663666" evidence="9">
    <location>
        <begin position="18"/>
        <end position="491"/>
    </location>
</feature>
<dbReference type="SUPFAM" id="SSF54403">
    <property type="entry name" value="Cystatin/monellin"/>
    <property type="match status" value="1"/>
</dbReference>
<keyword evidence="7" id="KW-1015">Disulfide bond</keyword>
<evidence type="ECO:0000259" key="11">
    <source>
        <dbReference type="SMART" id="SM00848"/>
    </source>
</evidence>
<name>A0A1W0X8Y1_HYPEX</name>
<evidence type="ECO:0000313" key="12">
    <source>
        <dbReference type="EMBL" id="OQV23840.1"/>
    </source>
</evidence>
<dbReference type="PROSITE" id="PS00639">
    <property type="entry name" value="THIOL_PROTEASE_HIS"/>
    <property type="match status" value="1"/>
</dbReference>
<protein>
    <submittedName>
        <fullName evidence="12">Cathepsin L</fullName>
    </submittedName>
</protein>
<dbReference type="PROSITE" id="PS00640">
    <property type="entry name" value="THIOL_PROTEASE_ASN"/>
    <property type="match status" value="1"/>
</dbReference>
<evidence type="ECO:0000256" key="2">
    <source>
        <dbReference type="ARBA" id="ARBA00022670"/>
    </source>
</evidence>
<dbReference type="InterPro" id="IPR046350">
    <property type="entry name" value="Cystatin_sf"/>
</dbReference>
<dbReference type="InterPro" id="IPR013201">
    <property type="entry name" value="Prot_inhib_I29"/>
</dbReference>
<keyword evidence="3 9" id="KW-0732">Signal</keyword>
<dbReference type="InterPro" id="IPR038765">
    <property type="entry name" value="Papain-like_cys_pep_sf"/>
</dbReference>
<keyword evidence="5" id="KW-0788">Thiol protease</keyword>
<keyword evidence="6" id="KW-0865">Zymogen</keyword>
<gene>
    <name evidence="12" type="ORF">BV898_02190</name>
</gene>
<feature type="signal peptide" evidence="9">
    <location>
        <begin position="1"/>
        <end position="17"/>
    </location>
</feature>
<organism evidence="12 13">
    <name type="scientific">Hypsibius exemplaris</name>
    <name type="common">Freshwater tardigrade</name>
    <dbReference type="NCBI Taxonomy" id="2072580"/>
    <lineage>
        <taxon>Eukaryota</taxon>
        <taxon>Metazoa</taxon>
        <taxon>Ecdysozoa</taxon>
        <taxon>Tardigrada</taxon>
        <taxon>Eutardigrada</taxon>
        <taxon>Parachela</taxon>
        <taxon>Hypsibioidea</taxon>
        <taxon>Hypsibiidae</taxon>
        <taxon>Hypsibius</taxon>
    </lineage>
</organism>
<evidence type="ECO:0000259" key="10">
    <source>
        <dbReference type="SMART" id="SM00645"/>
    </source>
</evidence>
<evidence type="ECO:0000256" key="1">
    <source>
        <dbReference type="ARBA" id="ARBA00008455"/>
    </source>
</evidence>
<dbReference type="Pfam" id="PF00112">
    <property type="entry name" value="Peptidase_C1"/>
    <property type="match status" value="1"/>
</dbReference>
<comment type="similarity">
    <text evidence="1">Belongs to the peptidase C1 family.</text>
</comment>
<evidence type="ECO:0000256" key="5">
    <source>
        <dbReference type="ARBA" id="ARBA00022807"/>
    </source>
</evidence>
<dbReference type="InterPro" id="IPR000668">
    <property type="entry name" value="Peptidase_C1A_C"/>
</dbReference>
<feature type="domain" description="Cathepsin propeptide inhibitor" evidence="11">
    <location>
        <begin position="189"/>
        <end position="246"/>
    </location>
</feature>
<dbReference type="Proteomes" id="UP000192578">
    <property type="component" value="Unassembled WGS sequence"/>
</dbReference>
<dbReference type="InterPro" id="IPR013128">
    <property type="entry name" value="Peptidase_C1A"/>
</dbReference>
<dbReference type="FunFam" id="3.90.70.10:FF:000130">
    <property type="entry name" value="Cysteine proteinase 1"/>
    <property type="match status" value="1"/>
</dbReference>
<dbReference type="InterPro" id="IPR025660">
    <property type="entry name" value="Pept_his_AS"/>
</dbReference>
<dbReference type="PRINTS" id="PR00705">
    <property type="entry name" value="PAPAIN"/>
</dbReference>
<evidence type="ECO:0000256" key="7">
    <source>
        <dbReference type="ARBA" id="ARBA00023157"/>
    </source>
</evidence>
<dbReference type="InterPro" id="IPR000169">
    <property type="entry name" value="Pept_cys_AS"/>
</dbReference>
<feature type="domain" description="Peptidase C1A papain C-terminal" evidence="10">
    <location>
        <begin position="275"/>
        <end position="490"/>
    </location>
</feature>
<reference evidence="13" key="1">
    <citation type="submission" date="2017-01" db="EMBL/GenBank/DDBJ databases">
        <title>Comparative genomics of anhydrobiosis in the tardigrade Hypsibius dujardini.</title>
        <authorList>
            <person name="Yoshida Y."/>
            <person name="Koutsovoulos G."/>
            <person name="Laetsch D."/>
            <person name="Stevens L."/>
            <person name="Kumar S."/>
            <person name="Horikawa D."/>
            <person name="Ishino K."/>
            <person name="Komine S."/>
            <person name="Tomita M."/>
            <person name="Blaxter M."/>
            <person name="Arakawa K."/>
        </authorList>
    </citation>
    <scope>NUCLEOTIDE SEQUENCE [LARGE SCALE GENOMIC DNA]</scope>
    <source>
        <strain evidence="13">Z151</strain>
    </source>
</reference>
<dbReference type="SMART" id="SM00645">
    <property type="entry name" value="Pept_C1"/>
    <property type="match status" value="1"/>
</dbReference>
<evidence type="ECO:0000256" key="8">
    <source>
        <dbReference type="ARBA" id="ARBA00023180"/>
    </source>
</evidence>
<dbReference type="InterPro" id="IPR025661">
    <property type="entry name" value="Pept_asp_AS"/>
</dbReference>
<dbReference type="PANTHER" id="PTHR12411">
    <property type="entry name" value="CYSTEINE PROTEASE FAMILY C1-RELATED"/>
    <property type="match status" value="1"/>
</dbReference>
<dbReference type="OrthoDB" id="387093at2759"/>
<keyword evidence="13" id="KW-1185">Reference proteome</keyword>
<proteinExistence type="inferred from homology"/>
<accession>A0A1W0X8Y1</accession>
<dbReference type="EMBL" id="MTYJ01000009">
    <property type="protein sequence ID" value="OQV23840.1"/>
    <property type="molecule type" value="Genomic_DNA"/>
</dbReference>
<evidence type="ECO:0000256" key="6">
    <source>
        <dbReference type="ARBA" id="ARBA00023145"/>
    </source>
</evidence>
<keyword evidence="8" id="KW-0325">Glycoprotein</keyword>
<evidence type="ECO:0000313" key="13">
    <source>
        <dbReference type="Proteomes" id="UP000192578"/>
    </source>
</evidence>
<dbReference type="Pfam" id="PF08246">
    <property type="entry name" value="Inhibitor_I29"/>
    <property type="match status" value="1"/>
</dbReference>
<dbReference type="AlphaFoldDB" id="A0A1W0X8Y1"/>
<evidence type="ECO:0000256" key="9">
    <source>
        <dbReference type="SAM" id="SignalP"/>
    </source>
</evidence>
<dbReference type="Gene3D" id="3.10.450.10">
    <property type="match status" value="1"/>
</dbReference>
<dbReference type="GO" id="GO:0008234">
    <property type="term" value="F:cysteine-type peptidase activity"/>
    <property type="evidence" value="ECO:0007669"/>
    <property type="project" value="UniProtKB-KW"/>
</dbReference>
<keyword evidence="2" id="KW-0645">Protease</keyword>
<dbReference type="SMART" id="SM00848">
    <property type="entry name" value="Inhibitor_I29"/>
    <property type="match status" value="1"/>
</dbReference>
<dbReference type="SUPFAM" id="SSF54001">
    <property type="entry name" value="Cysteine proteinases"/>
    <property type="match status" value="1"/>
</dbReference>
<evidence type="ECO:0000256" key="4">
    <source>
        <dbReference type="ARBA" id="ARBA00022801"/>
    </source>
</evidence>
<dbReference type="PROSITE" id="PS00139">
    <property type="entry name" value="THIOL_PROTEASE_CYS"/>
    <property type="match status" value="1"/>
</dbReference>
<sequence>MWLTLLATCLVLGGGACVLIRDPKNLPCDDYDLFDPVRRVITEPWTLRTDADYEYLAQQAVHQSNARSNSLYKSMLVRLKSRAKTSDGDIRLTVLQLESKCRNDGKFVSSLAHCPLRENGLFHECELTVSAPTKADAKIKLRGQSCVKTDAELVLGYTSGLPSLVATQLFQSSATPSFAGFQVPLLEHFRCFALRYGKTYDNDEERALRFRQFQNNMKLAYLLQATEQGSGVYGPTQFSDLHPVEFRKLSTGLDTRRKGSPLKAGRIPDMDLEDLPVAFDWRDKNAVTPVKDQGQCGSCWAFSTTGNVEGQWAIKKGKLVSLSEQELVDCDKLDQGCGGGLPSNAYKEIIRLGGMESEGSYPYDGSDDKCSFQKPEASVYINDSISISTNETEIAMWLAQNGPISIGINANAMMLYMGGVSHPWKIVCNPKSLDHGVLIVGYGVATDAKKNPYWIVKNSWGPHWGVKGYYLVYRGDGTCGLNLMCTSAVIA</sequence>
<dbReference type="Gene3D" id="3.90.70.10">
    <property type="entry name" value="Cysteine proteinases"/>
    <property type="match status" value="1"/>
</dbReference>
<dbReference type="InterPro" id="IPR039417">
    <property type="entry name" value="Peptidase_C1A_papain-like"/>
</dbReference>